<evidence type="ECO:0000313" key="1">
    <source>
        <dbReference type="EMBL" id="MEX5720016.1"/>
    </source>
</evidence>
<reference evidence="1 2" key="1">
    <citation type="submission" date="2024-06" db="EMBL/GenBank/DDBJ databases">
        <title>Draft genome sequence of Geodermatophilus badlandi, a novel member of the Geodermatophilaceae isolated from badland sedimentary rocks in the Red desert, Wyoming, USA.</title>
        <authorList>
            <person name="Ben Tekaya S."/>
            <person name="Nouioui I."/>
            <person name="Flores G.M."/>
            <person name="Shaal M.N."/>
            <person name="Bredoire F."/>
            <person name="Basile F."/>
            <person name="Van Diepen L."/>
            <person name="Ward N.L."/>
        </authorList>
    </citation>
    <scope>NUCLEOTIDE SEQUENCE [LARGE SCALE GENOMIC DNA]</scope>
    <source>
        <strain evidence="1 2">WL48A</strain>
    </source>
</reference>
<gene>
    <name evidence="1" type="ORF">ABQ292_16750</name>
</gene>
<feature type="non-terminal residue" evidence="1">
    <location>
        <position position="91"/>
    </location>
</feature>
<sequence>MTASRTPADLDVYEVAFLAGGATRSVETAVVALVESGRVRVRSPGELTVVSPARQHPVEAAVLDALGPRGHRSVETACWRAADDPRLLELG</sequence>
<dbReference type="Proteomes" id="UP001560045">
    <property type="component" value="Unassembled WGS sequence"/>
</dbReference>
<comment type="caution">
    <text evidence="1">The sequence shown here is derived from an EMBL/GenBank/DDBJ whole genome shotgun (WGS) entry which is preliminary data.</text>
</comment>
<dbReference type="InterPro" id="IPR026467">
    <property type="entry name" value="Ser/Gly_Cys_C_dom"/>
</dbReference>
<protein>
    <submittedName>
        <fullName evidence="1">TIGR04222 domain-containing membrane protein</fullName>
    </submittedName>
</protein>
<proteinExistence type="predicted"/>
<dbReference type="EMBL" id="JBFNXQ010000056">
    <property type="protein sequence ID" value="MEX5720016.1"/>
    <property type="molecule type" value="Genomic_DNA"/>
</dbReference>
<keyword evidence="2" id="KW-1185">Reference proteome</keyword>
<accession>A0ABV3XHX4</accession>
<evidence type="ECO:0000313" key="2">
    <source>
        <dbReference type="Proteomes" id="UP001560045"/>
    </source>
</evidence>
<dbReference type="RefSeq" id="WP_369208424.1">
    <property type="nucleotide sequence ID" value="NZ_JBFNXQ010000056.1"/>
</dbReference>
<organism evidence="1 2">
    <name type="scientific">Geodermatophilus maliterrae</name>
    <dbReference type="NCBI Taxonomy" id="3162531"/>
    <lineage>
        <taxon>Bacteria</taxon>
        <taxon>Bacillati</taxon>
        <taxon>Actinomycetota</taxon>
        <taxon>Actinomycetes</taxon>
        <taxon>Geodermatophilales</taxon>
        <taxon>Geodermatophilaceae</taxon>
        <taxon>Geodermatophilus</taxon>
    </lineage>
</organism>
<name>A0ABV3XHX4_9ACTN</name>
<dbReference type="NCBIfam" id="TIGR04222">
    <property type="entry name" value="near_uncomplex"/>
    <property type="match status" value="1"/>
</dbReference>